<dbReference type="EMBL" id="CP001157">
    <property type="protein sequence ID" value="ACO78698.1"/>
    <property type="molecule type" value="Genomic_DNA"/>
</dbReference>
<dbReference type="Pfam" id="PF11459">
    <property type="entry name" value="AbiEi_3"/>
    <property type="match status" value="1"/>
</dbReference>
<feature type="domain" description="Transcriptional regulator AbiEi antitoxin N-terminal" evidence="1">
    <location>
        <begin position="15"/>
        <end position="101"/>
    </location>
</feature>
<dbReference type="STRING" id="322710.Avin_25140"/>
<dbReference type="eggNOG" id="COG5340">
    <property type="taxonomic scope" value="Bacteria"/>
</dbReference>
<dbReference type="HOGENOM" id="CLU_077664_2_0_6"/>
<keyword evidence="3" id="KW-1185">Reference proteome</keyword>
<gene>
    <name evidence="2" type="ordered locus">Avin_25140</name>
</gene>
<proteinExistence type="predicted"/>
<dbReference type="Proteomes" id="UP000002424">
    <property type="component" value="Chromosome"/>
</dbReference>
<protein>
    <recommendedName>
        <fullName evidence="1">Transcriptional regulator AbiEi antitoxin N-terminal domain-containing protein</fullName>
    </recommendedName>
</protein>
<accession>C1DIL7</accession>
<dbReference type="KEGG" id="avn:Avin_25140"/>
<dbReference type="InterPro" id="IPR033455">
    <property type="entry name" value="AbiEi_3_N"/>
</dbReference>
<evidence type="ECO:0000313" key="2">
    <source>
        <dbReference type="EMBL" id="ACO78698.1"/>
    </source>
</evidence>
<evidence type="ECO:0000259" key="1">
    <source>
        <dbReference type="Pfam" id="PF17194"/>
    </source>
</evidence>
<evidence type="ECO:0000313" key="3">
    <source>
        <dbReference type="Proteomes" id="UP000002424"/>
    </source>
</evidence>
<dbReference type="InterPro" id="IPR021561">
    <property type="entry name" value="AbiEi_3"/>
</dbReference>
<dbReference type="OrthoDB" id="1550938at2"/>
<name>C1DIL7_AZOVD</name>
<dbReference type="Pfam" id="PF17194">
    <property type="entry name" value="AbiEi_3_N"/>
    <property type="match status" value="1"/>
</dbReference>
<organism evidence="2 3">
    <name type="scientific">Azotobacter vinelandii (strain DJ / ATCC BAA-1303)</name>
    <dbReference type="NCBI Taxonomy" id="322710"/>
    <lineage>
        <taxon>Bacteria</taxon>
        <taxon>Pseudomonadati</taxon>
        <taxon>Pseudomonadota</taxon>
        <taxon>Gammaproteobacteria</taxon>
        <taxon>Pseudomonadales</taxon>
        <taxon>Pseudomonadaceae</taxon>
        <taxon>Azotobacter</taxon>
    </lineage>
</organism>
<sequence length="258" mass="28512">MCYFSNMTGKSRYQIIKRLQAELSRGAPFDLVTLAQYGVSPQLATHYAGVGWLVRLAQGVYAFPGDEFGVHGALLFLQRRSPGLHVGGKSALAWQGVRHNLGGRDALVLWGEGRFILPAWFTSRFPARYVHARLFDWPDSLLADKTLATPPGLPDGVQVAVSERAVLEMLYEVGVKQSLEEARNLFDGLRSPRKDLLGQLLSCCTNVKAVRLFLAWARATGVVDVDALLEHYPVRTGGSRRWVSRLDDGTLLSLKPHG</sequence>
<dbReference type="AlphaFoldDB" id="C1DIL7"/>
<reference evidence="2 3" key="1">
    <citation type="journal article" date="2009" name="J. Bacteriol.">
        <title>Genome sequence of Azotobacter vinelandii, an obligate aerobe specialized to support diverse anaerobic metabolic processes.</title>
        <authorList>
            <person name="Setubal J.C."/>
            <person name="dos Santos P."/>
            <person name="Goldman B.S."/>
            <person name="Ertesvag H."/>
            <person name="Espin G."/>
            <person name="Rubio L.M."/>
            <person name="Valla S."/>
            <person name="Almeida N.F."/>
            <person name="Balasubramanian D."/>
            <person name="Cromes L."/>
            <person name="Curatti L."/>
            <person name="Du Z."/>
            <person name="Godsy E."/>
            <person name="Goodner B."/>
            <person name="Hellner-Burris K."/>
            <person name="Hernandez J.A."/>
            <person name="Houmiel K."/>
            <person name="Imperial J."/>
            <person name="Kennedy C."/>
            <person name="Larson T.J."/>
            <person name="Latreille P."/>
            <person name="Ligon L.S."/>
            <person name="Lu J."/>
            <person name="Maerk M."/>
            <person name="Miller N.M."/>
            <person name="Norton S."/>
            <person name="O'Carroll I.P."/>
            <person name="Paulsen I."/>
            <person name="Raulfs E.C."/>
            <person name="Roemer R."/>
            <person name="Rosser J."/>
            <person name="Segura D."/>
            <person name="Slater S."/>
            <person name="Stricklin S.L."/>
            <person name="Studholme D.J."/>
            <person name="Sun J."/>
            <person name="Viana C.J."/>
            <person name="Wallin E."/>
            <person name="Wang B."/>
            <person name="Wheeler C."/>
            <person name="Zhu H."/>
            <person name="Dean D.R."/>
            <person name="Dixon R."/>
            <person name="Wood D."/>
        </authorList>
    </citation>
    <scope>NUCLEOTIDE SEQUENCE [LARGE SCALE GENOMIC DNA]</scope>
    <source>
        <strain evidence="3">DJ / ATCC BAA-1303</strain>
    </source>
</reference>
<dbReference type="EnsemblBacteria" id="ACO78698">
    <property type="protein sequence ID" value="ACO78698"/>
    <property type="gene ID" value="Avin_25140"/>
</dbReference>